<sequence>MLMPCAGDPAGHFQELLMKTPNTILYGVVAAICIASAPAVFAQEQADALVAISLDDAAALAVERQPQLDALDAEARAARQRAIAAGELPDPSLSVGISDLTIEGSDRFTLRKESDTQIMAGIRQQFPRAEKLKLKREHAEREAETFDAERLATSRMIARETGLAWLDVWKAEAAQRLARQSLVEAERQAKALEISYGAGRATQAEVLTARVDAEALRERIAGFAQQSRHYRNGLARWIGEVAFNPLCPDLPAEAPPDAQSLMDALTSHPHFLVQAKKLATVENEVQMARQDYRPDWALTVGYGHRPAFADYANVQVEIPLPFFTGNRQDKQLDAAKAMQASQQSRLEDALREHRTEIRMNAEDWQLLQERLARYDAALLPQSRARIDAALAAYGAGSGLLKDVLDARRMALELAMQKLDLQLDSARHQVQLRYFAP</sequence>
<gene>
    <name evidence="2" type="ORF">ED208_16765</name>
</gene>
<comment type="similarity">
    <text evidence="1">Belongs to the outer membrane factor (OMF) (TC 1.B.17) family.</text>
</comment>
<accession>A0A3N0UZ06</accession>
<evidence type="ECO:0000313" key="2">
    <source>
        <dbReference type="EMBL" id="ROH85655.1"/>
    </source>
</evidence>
<dbReference type="EMBL" id="RJVO01000011">
    <property type="protein sequence ID" value="ROH85655.1"/>
    <property type="molecule type" value="Genomic_DNA"/>
</dbReference>
<reference evidence="2 3" key="1">
    <citation type="submission" date="2018-10" db="EMBL/GenBank/DDBJ databases">
        <authorList>
            <person name="Chen W.-M."/>
        </authorList>
    </citation>
    <scope>NUCLEOTIDE SEQUENCE [LARGE SCALE GENOMIC DNA]</scope>
    <source>
        <strain evidence="2 3">THS-13</strain>
    </source>
</reference>
<dbReference type="Gene3D" id="1.20.1600.10">
    <property type="entry name" value="Outer membrane efflux proteins (OEP)"/>
    <property type="match status" value="1"/>
</dbReference>
<dbReference type="InterPro" id="IPR003423">
    <property type="entry name" value="OMP_efflux"/>
</dbReference>
<dbReference type="PANTHER" id="PTHR30203">
    <property type="entry name" value="OUTER MEMBRANE CATION EFFLUX PROTEIN"/>
    <property type="match status" value="1"/>
</dbReference>
<evidence type="ECO:0000256" key="1">
    <source>
        <dbReference type="ARBA" id="ARBA00007613"/>
    </source>
</evidence>
<dbReference type="Proteomes" id="UP000282106">
    <property type="component" value="Unassembled WGS sequence"/>
</dbReference>
<dbReference type="InParanoid" id="A0A3N0UZ06"/>
<organism evidence="2 3">
    <name type="scientific">Stagnimonas aquatica</name>
    <dbReference type="NCBI Taxonomy" id="2689987"/>
    <lineage>
        <taxon>Bacteria</taxon>
        <taxon>Pseudomonadati</taxon>
        <taxon>Pseudomonadota</taxon>
        <taxon>Gammaproteobacteria</taxon>
        <taxon>Nevskiales</taxon>
        <taxon>Nevskiaceae</taxon>
        <taxon>Stagnimonas</taxon>
    </lineage>
</organism>
<dbReference type="InterPro" id="IPR010131">
    <property type="entry name" value="MdtP/NodT-like"/>
</dbReference>
<name>A0A3N0UZ06_9GAMM</name>
<dbReference type="AlphaFoldDB" id="A0A3N0UZ06"/>
<protein>
    <submittedName>
        <fullName evidence="2">TolC family protein</fullName>
    </submittedName>
</protein>
<keyword evidence="3" id="KW-1185">Reference proteome</keyword>
<dbReference type="SUPFAM" id="SSF56954">
    <property type="entry name" value="Outer membrane efflux proteins (OEP)"/>
    <property type="match status" value="1"/>
</dbReference>
<comment type="caution">
    <text evidence="2">The sequence shown here is derived from an EMBL/GenBank/DDBJ whole genome shotgun (WGS) entry which is preliminary data.</text>
</comment>
<dbReference type="Pfam" id="PF02321">
    <property type="entry name" value="OEP"/>
    <property type="match status" value="2"/>
</dbReference>
<evidence type="ECO:0000313" key="3">
    <source>
        <dbReference type="Proteomes" id="UP000282106"/>
    </source>
</evidence>
<dbReference type="GO" id="GO:0015562">
    <property type="term" value="F:efflux transmembrane transporter activity"/>
    <property type="evidence" value="ECO:0007669"/>
    <property type="project" value="InterPro"/>
</dbReference>
<dbReference type="PANTHER" id="PTHR30203:SF24">
    <property type="entry name" value="BLR4935 PROTEIN"/>
    <property type="match status" value="1"/>
</dbReference>
<proteinExistence type="inferred from homology"/>